<organism evidence="1 2">
    <name type="scientific">Flavivirga algicola</name>
    <dbReference type="NCBI Taxonomy" id="2729136"/>
    <lineage>
        <taxon>Bacteria</taxon>
        <taxon>Pseudomonadati</taxon>
        <taxon>Bacteroidota</taxon>
        <taxon>Flavobacteriia</taxon>
        <taxon>Flavobacteriales</taxon>
        <taxon>Flavobacteriaceae</taxon>
        <taxon>Flavivirga</taxon>
    </lineage>
</organism>
<dbReference type="EMBL" id="JABBHF010000001">
    <property type="protein sequence ID" value="NMH86230.1"/>
    <property type="molecule type" value="Genomic_DNA"/>
</dbReference>
<reference evidence="1 2" key="1">
    <citation type="submission" date="2020-04" db="EMBL/GenBank/DDBJ databases">
        <title>A Flavivirga sp. nov.</title>
        <authorList>
            <person name="Sun X."/>
        </authorList>
    </citation>
    <scope>NUCLEOTIDE SEQUENCE [LARGE SCALE GENOMIC DNA]</scope>
    <source>
        <strain evidence="1 2">Y03</strain>
    </source>
</reference>
<name>A0ABX1RV50_9FLAO</name>
<dbReference type="RefSeq" id="WP_169669469.1">
    <property type="nucleotide sequence ID" value="NZ_JABBHF010000001.1"/>
</dbReference>
<protein>
    <submittedName>
        <fullName evidence="1">Uncharacterized protein</fullName>
    </submittedName>
</protein>
<dbReference type="Proteomes" id="UP000746690">
    <property type="component" value="Unassembled WGS sequence"/>
</dbReference>
<gene>
    <name evidence="1" type="ORF">HHX25_01820</name>
</gene>
<evidence type="ECO:0000313" key="1">
    <source>
        <dbReference type="EMBL" id="NMH86230.1"/>
    </source>
</evidence>
<accession>A0ABX1RV50</accession>
<sequence length="112" mass="12887">MKNSIQILLMALIFNTFSYSQNGEYIDDFGNPLSKIQFRKLKNKGGIKIRLKNKNAKYGMIPIEYRGNISNSIKSKIVHFLELNSDFKIAPNDTIIIEYDMLLIINAMLLTI</sequence>
<evidence type="ECO:0000313" key="2">
    <source>
        <dbReference type="Proteomes" id="UP000746690"/>
    </source>
</evidence>
<keyword evidence="2" id="KW-1185">Reference proteome</keyword>
<comment type="caution">
    <text evidence="1">The sequence shown here is derived from an EMBL/GenBank/DDBJ whole genome shotgun (WGS) entry which is preliminary data.</text>
</comment>
<proteinExistence type="predicted"/>